<evidence type="ECO:0000313" key="2">
    <source>
        <dbReference type="Proteomes" id="UP000094622"/>
    </source>
</evidence>
<dbReference type="AlphaFoldDB" id="A0A1E3H2W7"/>
<dbReference type="RefSeq" id="WP_069306752.1">
    <property type="nucleotide sequence ID" value="NZ_MCRJ01000043.1"/>
</dbReference>
<keyword evidence="2" id="KW-1185">Reference proteome</keyword>
<reference evidence="1 2" key="1">
    <citation type="submission" date="2016-07" db="EMBL/GenBank/DDBJ databases">
        <title>Draft Genome Sequence of Methylobrevis pamukkalensis PK2.</title>
        <authorList>
            <person name="Vasilenko O.V."/>
            <person name="Doronina N.V."/>
            <person name="Shmareva M.N."/>
            <person name="Tarlachkov S.V."/>
            <person name="Mustakhimov I."/>
            <person name="Trotsenko Y.A."/>
        </authorList>
    </citation>
    <scope>NUCLEOTIDE SEQUENCE [LARGE SCALE GENOMIC DNA]</scope>
    <source>
        <strain evidence="1 2">PK2</strain>
    </source>
</reference>
<dbReference type="EMBL" id="MCRJ01000043">
    <property type="protein sequence ID" value="ODN70669.1"/>
    <property type="molecule type" value="Genomic_DNA"/>
</dbReference>
<proteinExistence type="predicted"/>
<protein>
    <submittedName>
        <fullName evidence="1">Uncharacterized protein</fullName>
    </submittedName>
</protein>
<dbReference type="PATRIC" id="fig|1439726.3.peg.2138"/>
<organism evidence="1 2">
    <name type="scientific">Methylobrevis pamukkalensis</name>
    <dbReference type="NCBI Taxonomy" id="1439726"/>
    <lineage>
        <taxon>Bacteria</taxon>
        <taxon>Pseudomonadati</taxon>
        <taxon>Pseudomonadota</taxon>
        <taxon>Alphaproteobacteria</taxon>
        <taxon>Hyphomicrobiales</taxon>
        <taxon>Pleomorphomonadaceae</taxon>
        <taxon>Methylobrevis</taxon>
    </lineage>
</organism>
<accession>A0A1E3H2W7</accession>
<sequence length="126" mass="14411">MARRADSGEHYVIGLCDAILGRTAERQKRFAFLLGDPGRTGRRVRLPVDAWYADLALVIEYHERQHGEAVPHFDKPGRLTVSGVHRGEQRRRYDARRASMLPENGIALVVIRHDHLVVDPRGRLLR</sequence>
<comment type="caution">
    <text evidence="1">The sequence shown here is derived from an EMBL/GenBank/DDBJ whole genome shotgun (WGS) entry which is preliminary data.</text>
</comment>
<name>A0A1E3H2W7_9HYPH</name>
<evidence type="ECO:0000313" key="1">
    <source>
        <dbReference type="EMBL" id="ODN70669.1"/>
    </source>
</evidence>
<dbReference type="Proteomes" id="UP000094622">
    <property type="component" value="Unassembled WGS sequence"/>
</dbReference>
<dbReference type="OrthoDB" id="1093631at2"/>
<gene>
    <name evidence="1" type="ORF">A6302_02021</name>
</gene>